<name>A0A1E3LYJ4_9SPHN</name>
<dbReference type="STRING" id="1888892.BFL28_13170"/>
<organism evidence="2 3">
    <name type="scientific">Sphingomonas turrisvirgatae</name>
    <dbReference type="NCBI Taxonomy" id="1888892"/>
    <lineage>
        <taxon>Bacteria</taxon>
        <taxon>Pseudomonadati</taxon>
        <taxon>Pseudomonadota</taxon>
        <taxon>Alphaproteobacteria</taxon>
        <taxon>Sphingomonadales</taxon>
        <taxon>Sphingomonadaceae</taxon>
        <taxon>Sphingomonas</taxon>
    </lineage>
</organism>
<dbReference type="AlphaFoldDB" id="A0A1E3LYJ4"/>
<gene>
    <name evidence="2" type="ORF">BFL28_13170</name>
</gene>
<keyword evidence="3" id="KW-1185">Reference proteome</keyword>
<accession>A0A1E3LYJ4</accession>
<reference evidence="2 3" key="1">
    <citation type="submission" date="2016-08" db="EMBL/GenBank/DDBJ databases">
        <title>Draft genome of the agarase producing Sphingomonas sp. MCT13.</title>
        <authorList>
            <person name="D'Andrea M.M."/>
            <person name="Rossolini G.M."/>
            <person name="Thaller M.C."/>
        </authorList>
    </citation>
    <scope>NUCLEOTIDE SEQUENCE [LARGE SCALE GENOMIC DNA]</scope>
    <source>
        <strain evidence="2 3">MCT13</strain>
    </source>
</reference>
<comment type="caution">
    <text evidence="2">The sequence shown here is derived from an EMBL/GenBank/DDBJ whole genome shotgun (WGS) entry which is preliminary data.</text>
</comment>
<dbReference type="PANTHER" id="PTHR43317">
    <property type="entry name" value="THERMOSPERMINE SYNTHASE ACAULIS5"/>
    <property type="match status" value="1"/>
</dbReference>
<dbReference type="PANTHER" id="PTHR43317:SF3">
    <property type="entry name" value="BLR2883 PROTEIN"/>
    <property type="match status" value="1"/>
</dbReference>
<evidence type="ECO:0000256" key="1">
    <source>
        <dbReference type="ARBA" id="ARBA00023115"/>
    </source>
</evidence>
<protein>
    <recommendedName>
        <fullName evidence="4">Spermidine synthase</fullName>
    </recommendedName>
</protein>
<proteinExistence type="predicted"/>
<evidence type="ECO:0000313" key="2">
    <source>
        <dbReference type="EMBL" id="ODP38867.1"/>
    </source>
</evidence>
<dbReference type="Proteomes" id="UP000094487">
    <property type="component" value="Unassembled WGS sequence"/>
</dbReference>
<evidence type="ECO:0008006" key="4">
    <source>
        <dbReference type="Google" id="ProtNLM"/>
    </source>
</evidence>
<dbReference type="Gene3D" id="3.40.50.150">
    <property type="entry name" value="Vaccinia Virus protein VP39"/>
    <property type="match status" value="1"/>
</dbReference>
<sequence>MIDTATIPGGGGRLHLVRHEEDYEILYGDEQLMGSWAFRSEEALATLVLDRLGRVADRVLIGGLGMGFTLAAARSGLPASSAIVVAELVPQVVAWAQGPLAHIVGNSLSDPRVSVELRDVHDVIVEQPGGYDAILLDVDNGPDGLIHVSNERLYSAWGLRAARTALRVGGILAIWSAYPDDEFAERLREAGFAVEELVIDSGGHADDPPHVIWLSRRID</sequence>
<keyword evidence="1" id="KW-0620">Polyamine biosynthesis</keyword>
<dbReference type="GO" id="GO:0006596">
    <property type="term" value="P:polyamine biosynthetic process"/>
    <property type="evidence" value="ECO:0007669"/>
    <property type="project" value="UniProtKB-KW"/>
</dbReference>
<dbReference type="EMBL" id="MDDS01000011">
    <property type="protein sequence ID" value="ODP38867.1"/>
    <property type="molecule type" value="Genomic_DNA"/>
</dbReference>
<evidence type="ECO:0000313" key="3">
    <source>
        <dbReference type="Proteomes" id="UP000094487"/>
    </source>
</evidence>
<dbReference type="SUPFAM" id="SSF53335">
    <property type="entry name" value="S-adenosyl-L-methionine-dependent methyltransferases"/>
    <property type="match status" value="1"/>
</dbReference>
<dbReference type="InterPro" id="IPR029063">
    <property type="entry name" value="SAM-dependent_MTases_sf"/>
</dbReference>